<keyword evidence="2" id="KW-0812">Transmembrane</keyword>
<dbReference type="InterPro" id="IPR010419">
    <property type="entry name" value="CO_DH_gsu"/>
</dbReference>
<dbReference type="EMBL" id="BMZS01000004">
    <property type="protein sequence ID" value="GHD48517.1"/>
    <property type="molecule type" value="Genomic_DNA"/>
</dbReference>
<reference evidence="3" key="1">
    <citation type="journal article" date="2014" name="Int. J. Syst. Evol. Microbiol.">
        <title>Complete genome sequence of Corynebacterium casei LMG S-19264T (=DSM 44701T), isolated from a smear-ripened cheese.</title>
        <authorList>
            <consortium name="US DOE Joint Genome Institute (JGI-PGF)"/>
            <person name="Walter F."/>
            <person name="Albersmeier A."/>
            <person name="Kalinowski J."/>
            <person name="Ruckert C."/>
        </authorList>
    </citation>
    <scope>NUCLEOTIDE SEQUENCE</scope>
    <source>
        <strain evidence="3">KCTC 42651</strain>
    </source>
</reference>
<dbReference type="Proteomes" id="UP000630353">
    <property type="component" value="Unassembled WGS sequence"/>
</dbReference>
<keyword evidence="2" id="KW-1133">Transmembrane helix</keyword>
<gene>
    <name evidence="3" type="ORF">GCM10017083_19700</name>
</gene>
<proteinExistence type="predicted"/>
<feature type="region of interest" description="Disordered" evidence="1">
    <location>
        <begin position="149"/>
        <end position="169"/>
    </location>
</feature>
<dbReference type="InterPro" id="IPR023393">
    <property type="entry name" value="START-like_dom_sf"/>
</dbReference>
<protein>
    <recommendedName>
        <fullName evidence="5">Carbon monoxide dehydrogenase subunit G</fullName>
    </recommendedName>
</protein>
<dbReference type="AlphaFoldDB" id="A0A919CPQ0"/>
<comment type="caution">
    <text evidence="3">The sequence shown here is derived from an EMBL/GenBank/DDBJ whole genome shotgun (WGS) entry which is preliminary data.</text>
</comment>
<keyword evidence="4" id="KW-1185">Reference proteome</keyword>
<feature type="transmembrane region" description="Helical" evidence="2">
    <location>
        <begin position="190"/>
        <end position="210"/>
    </location>
</feature>
<evidence type="ECO:0000313" key="4">
    <source>
        <dbReference type="Proteomes" id="UP000630353"/>
    </source>
</evidence>
<feature type="compositionally biased region" description="Low complexity" evidence="1">
    <location>
        <begin position="149"/>
        <end position="168"/>
    </location>
</feature>
<dbReference type="Pfam" id="PF06240">
    <property type="entry name" value="COXG"/>
    <property type="match status" value="1"/>
</dbReference>
<dbReference type="PANTHER" id="PTHR38588:SF1">
    <property type="entry name" value="BLL0334 PROTEIN"/>
    <property type="match status" value="1"/>
</dbReference>
<dbReference type="Gene3D" id="3.30.530.20">
    <property type="match status" value="1"/>
</dbReference>
<name>A0A919CPQ0_9PROT</name>
<evidence type="ECO:0008006" key="5">
    <source>
        <dbReference type="Google" id="ProtNLM"/>
    </source>
</evidence>
<evidence type="ECO:0000313" key="3">
    <source>
        <dbReference type="EMBL" id="GHD48517.1"/>
    </source>
</evidence>
<organism evidence="3 4">
    <name type="scientific">Thalassobaculum fulvum</name>
    <dbReference type="NCBI Taxonomy" id="1633335"/>
    <lineage>
        <taxon>Bacteria</taxon>
        <taxon>Pseudomonadati</taxon>
        <taxon>Pseudomonadota</taxon>
        <taxon>Alphaproteobacteria</taxon>
        <taxon>Rhodospirillales</taxon>
        <taxon>Thalassobaculaceae</taxon>
        <taxon>Thalassobaculum</taxon>
    </lineage>
</organism>
<dbReference type="CDD" id="cd05018">
    <property type="entry name" value="CoxG"/>
    <property type="match status" value="1"/>
</dbReference>
<evidence type="ECO:0000256" key="2">
    <source>
        <dbReference type="SAM" id="Phobius"/>
    </source>
</evidence>
<keyword evidence="2" id="KW-0472">Membrane</keyword>
<accession>A0A919CPQ0</accession>
<evidence type="ECO:0000256" key="1">
    <source>
        <dbReference type="SAM" id="MobiDB-lite"/>
    </source>
</evidence>
<dbReference type="SUPFAM" id="SSF55961">
    <property type="entry name" value="Bet v1-like"/>
    <property type="match status" value="1"/>
</dbReference>
<sequence>MDMTGQHTIPAPRQTVWEALNDPDVLKQCIPGCEEIERTGDDGFTAKVSVKVGPVKAKFGGQVTLSDIDPPNGYTISGEGKGGAAGFAKGGAKVRLEDADGGAATVLSYEVNASVGGKLAQIGARLIDSTAKKYANDFFATFSEIAAGRAGGPAAQPEPQPEETTVAASSPLKEEMKRLGIPEENVYPGLHWSAVLTWGIVVAGVVLFLVSAHS</sequence>
<dbReference type="PANTHER" id="PTHR38588">
    <property type="entry name" value="BLL0334 PROTEIN"/>
    <property type="match status" value="1"/>
</dbReference>
<reference evidence="3" key="2">
    <citation type="submission" date="2020-09" db="EMBL/GenBank/DDBJ databases">
        <authorList>
            <person name="Sun Q."/>
            <person name="Kim S."/>
        </authorList>
    </citation>
    <scope>NUCLEOTIDE SEQUENCE</scope>
    <source>
        <strain evidence="3">KCTC 42651</strain>
    </source>
</reference>